<dbReference type="InterPro" id="IPR001433">
    <property type="entry name" value="OxRdtase_FAD/NAD-bd"/>
</dbReference>
<dbReference type="InterPro" id="IPR039261">
    <property type="entry name" value="FNR_nucleotide-bd"/>
</dbReference>
<dbReference type="InterPro" id="IPR017938">
    <property type="entry name" value="Riboflavin_synthase-like_b-brl"/>
</dbReference>
<feature type="domain" description="FAD-binding FR-type" evidence="2">
    <location>
        <begin position="102"/>
        <end position="203"/>
    </location>
</feature>
<gene>
    <name evidence="3" type="ORF">A9Q84_01405</name>
</gene>
<dbReference type="EMBL" id="MAAO01000002">
    <property type="protein sequence ID" value="OUR99708.1"/>
    <property type="molecule type" value="Genomic_DNA"/>
</dbReference>
<dbReference type="Gene3D" id="3.40.50.80">
    <property type="entry name" value="Nucleotide-binding domain of ferredoxin-NADP reductase (FNR) module"/>
    <property type="match status" value="1"/>
</dbReference>
<dbReference type="PROSITE" id="PS51384">
    <property type="entry name" value="FAD_FR"/>
    <property type="match status" value="1"/>
</dbReference>
<name>A0A1Y5FC57_9BACT</name>
<dbReference type="PRINTS" id="PR00410">
    <property type="entry name" value="PHEHYDRXLASE"/>
</dbReference>
<feature type="domain" description="2Fe-2S ferredoxin-type" evidence="1">
    <location>
        <begin position="2"/>
        <end position="93"/>
    </location>
</feature>
<evidence type="ECO:0000259" key="2">
    <source>
        <dbReference type="PROSITE" id="PS51384"/>
    </source>
</evidence>
<dbReference type="AlphaFoldDB" id="A0A1Y5FC57"/>
<dbReference type="InterPro" id="IPR050415">
    <property type="entry name" value="MRET"/>
</dbReference>
<dbReference type="Pfam" id="PF00970">
    <property type="entry name" value="FAD_binding_6"/>
    <property type="match status" value="1"/>
</dbReference>
<evidence type="ECO:0000313" key="3">
    <source>
        <dbReference type="EMBL" id="OUR99708.1"/>
    </source>
</evidence>
<dbReference type="PROSITE" id="PS51085">
    <property type="entry name" value="2FE2S_FER_2"/>
    <property type="match status" value="1"/>
</dbReference>
<proteinExistence type="predicted"/>
<dbReference type="SUPFAM" id="SSF54292">
    <property type="entry name" value="2Fe-2S ferredoxin-like"/>
    <property type="match status" value="1"/>
</dbReference>
<accession>A0A1Y5FC57</accession>
<sequence>MKTIRLLPSGKEINAESGQTVLSALEKAGYALPNNCRAGACGECKAKVCSGEIDQGFILDMALPKSEREEGYGLMCMAKVKSDLIEIEYGTEDALPKLFPPMENLRYAVTEKTQVTPTICRVRLRSLGKVMRFWPGQYVTMGDPENDIPDRCYSIANIPNHEGEILLYITKVEDGKTSSWVHKEVKEGDMVKMNGPYGTFIGDPSAETPVLCLASGSGLAPIQSLATAAMLRGGFRKPATVLFSARTREDLLEFGHFSFLKTKFRNFDYKYTLTREENPGGLTGRIPEILPELYPDLSKHSIYIAGSTEFVESCTAKVKELGAVDEFIHTEGFTSQVQA</sequence>
<dbReference type="SUPFAM" id="SSF63380">
    <property type="entry name" value="Riboflavin synthase domain-like"/>
    <property type="match status" value="1"/>
</dbReference>
<dbReference type="Gene3D" id="3.10.20.30">
    <property type="match status" value="1"/>
</dbReference>
<dbReference type="InterPro" id="IPR012675">
    <property type="entry name" value="Beta-grasp_dom_sf"/>
</dbReference>
<dbReference type="PANTHER" id="PTHR47354:SF5">
    <property type="entry name" value="PROTEIN RFBI"/>
    <property type="match status" value="1"/>
</dbReference>
<dbReference type="CDD" id="cd06187">
    <property type="entry name" value="O2ase_reductase_like"/>
    <property type="match status" value="1"/>
</dbReference>
<dbReference type="SUPFAM" id="SSF52343">
    <property type="entry name" value="Ferredoxin reductase-like, C-terminal NADP-linked domain"/>
    <property type="match status" value="1"/>
</dbReference>
<evidence type="ECO:0000313" key="4">
    <source>
        <dbReference type="Proteomes" id="UP000196531"/>
    </source>
</evidence>
<protein>
    <submittedName>
        <fullName evidence="3">Ferredoxin</fullName>
    </submittedName>
</protein>
<evidence type="ECO:0000259" key="1">
    <source>
        <dbReference type="PROSITE" id="PS51085"/>
    </source>
</evidence>
<dbReference type="PANTHER" id="PTHR47354">
    <property type="entry name" value="NADH OXIDOREDUCTASE HCR"/>
    <property type="match status" value="1"/>
</dbReference>
<comment type="caution">
    <text evidence="3">The sequence shown here is derived from an EMBL/GenBank/DDBJ whole genome shotgun (WGS) entry which is preliminary data.</text>
</comment>
<dbReference type="InterPro" id="IPR001041">
    <property type="entry name" value="2Fe-2S_ferredoxin-type"/>
</dbReference>
<dbReference type="Pfam" id="PF00111">
    <property type="entry name" value="Fer2"/>
    <property type="match status" value="1"/>
</dbReference>
<dbReference type="CDD" id="cd00207">
    <property type="entry name" value="fer2"/>
    <property type="match status" value="1"/>
</dbReference>
<dbReference type="Proteomes" id="UP000196531">
    <property type="component" value="Unassembled WGS sequence"/>
</dbReference>
<dbReference type="Gene3D" id="2.40.30.10">
    <property type="entry name" value="Translation factors"/>
    <property type="match status" value="1"/>
</dbReference>
<dbReference type="InterPro" id="IPR008333">
    <property type="entry name" value="Cbr1-like_FAD-bd_dom"/>
</dbReference>
<organism evidence="3 4">
    <name type="scientific">Halobacteriovorax marinus</name>
    <dbReference type="NCBI Taxonomy" id="97084"/>
    <lineage>
        <taxon>Bacteria</taxon>
        <taxon>Pseudomonadati</taxon>
        <taxon>Bdellovibrionota</taxon>
        <taxon>Bacteriovoracia</taxon>
        <taxon>Bacteriovoracales</taxon>
        <taxon>Halobacteriovoraceae</taxon>
        <taxon>Halobacteriovorax</taxon>
    </lineage>
</organism>
<reference evidence="4" key="1">
    <citation type="journal article" date="2017" name="Proc. Natl. Acad. Sci. U.S.A.">
        <title>Simulation of Deepwater Horizon oil plume reveals substrate specialization within a complex community of hydrocarbon-degraders.</title>
        <authorList>
            <person name="Hu P."/>
            <person name="Dubinsky E.A."/>
            <person name="Probst A.J."/>
            <person name="Wang J."/>
            <person name="Sieber C.M.K."/>
            <person name="Tom L.M."/>
            <person name="Gardinali P."/>
            <person name="Banfield J.F."/>
            <person name="Atlas R.M."/>
            <person name="Andersen G.L."/>
        </authorList>
    </citation>
    <scope>NUCLEOTIDE SEQUENCE [LARGE SCALE GENOMIC DNA]</scope>
</reference>
<dbReference type="InterPro" id="IPR036010">
    <property type="entry name" value="2Fe-2S_ferredoxin-like_sf"/>
</dbReference>
<dbReference type="InterPro" id="IPR017927">
    <property type="entry name" value="FAD-bd_FR_type"/>
</dbReference>
<dbReference type="GO" id="GO:0051536">
    <property type="term" value="F:iron-sulfur cluster binding"/>
    <property type="evidence" value="ECO:0007669"/>
    <property type="project" value="InterPro"/>
</dbReference>
<dbReference type="GO" id="GO:0016491">
    <property type="term" value="F:oxidoreductase activity"/>
    <property type="evidence" value="ECO:0007669"/>
    <property type="project" value="InterPro"/>
</dbReference>
<dbReference type="Pfam" id="PF00175">
    <property type="entry name" value="NAD_binding_1"/>
    <property type="match status" value="1"/>
</dbReference>